<dbReference type="EMBL" id="JAPZBU010000009">
    <property type="protein sequence ID" value="KAJ5387425.1"/>
    <property type="molecule type" value="Genomic_DNA"/>
</dbReference>
<reference evidence="2" key="2">
    <citation type="journal article" date="2023" name="IMA Fungus">
        <title>Comparative genomic study of the Penicillium genus elucidates a diverse pangenome and 15 lateral gene transfer events.</title>
        <authorList>
            <person name="Petersen C."/>
            <person name="Sorensen T."/>
            <person name="Nielsen M.R."/>
            <person name="Sondergaard T.E."/>
            <person name="Sorensen J.L."/>
            <person name="Fitzpatrick D.A."/>
            <person name="Frisvad J.C."/>
            <person name="Nielsen K.L."/>
        </authorList>
    </citation>
    <scope>NUCLEOTIDE SEQUENCE</scope>
    <source>
        <strain evidence="2">IBT 29677</strain>
    </source>
</reference>
<keyword evidence="3" id="KW-1185">Reference proteome</keyword>
<evidence type="ECO:0000313" key="3">
    <source>
        <dbReference type="Proteomes" id="UP001147747"/>
    </source>
</evidence>
<accession>A0A9X0B462</accession>
<evidence type="ECO:0000256" key="1">
    <source>
        <dbReference type="SAM" id="MobiDB-lite"/>
    </source>
</evidence>
<evidence type="ECO:0008006" key="4">
    <source>
        <dbReference type="Google" id="ProtNLM"/>
    </source>
</evidence>
<dbReference type="RefSeq" id="XP_056485223.1">
    <property type="nucleotide sequence ID" value="XM_056634603.1"/>
</dbReference>
<feature type="region of interest" description="Disordered" evidence="1">
    <location>
        <begin position="67"/>
        <end position="102"/>
    </location>
</feature>
<evidence type="ECO:0000313" key="2">
    <source>
        <dbReference type="EMBL" id="KAJ5387425.1"/>
    </source>
</evidence>
<comment type="caution">
    <text evidence="2">The sequence shown here is derived from an EMBL/GenBank/DDBJ whole genome shotgun (WGS) entry which is preliminary data.</text>
</comment>
<protein>
    <recommendedName>
        <fullName evidence="4">Transcription factor domain-containing protein</fullName>
    </recommendedName>
</protein>
<dbReference type="OrthoDB" id="3266505at2759"/>
<reference evidence="2" key="1">
    <citation type="submission" date="2022-12" db="EMBL/GenBank/DDBJ databases">
        <authorList>
            <person name="Petersen C."/>
        </authorList>
    </citation>
    <scope>NUCLEOTIDE SEQUENCE</scope>
    <source>
        <strain evidence="2">IBT 29677</strain>
    </source>
</reference>
<dbReference type="GeneID" id="81373583"/>
<gene>
    <name evidence="2" type="ORF">N7509_009966</name>
</gene>
<organism evidence="2 3">
    <name type="scientific">Penicillium cosmopolitanum</name>
    <dbReference type="NCBI Taxonomy" id="1131564"/>
    <lineage>
        <taxon>Eukaryota</taxon>
        <taxon>Fungi</taxon>
        <taxon>Dikarya</taxon>
        <taxon>Ascomycota</taxon>
        <taxon>Pezizomycotina</taxon>
        <taxon>Eurotiomycetes</taxon>
        <taxon>Eurotiomycetidae</taxon>
        <taxon>Eurotiales</taxon>
        <taxon>Aspergillaceae</taxon>
        <taxon>Penicillium</taxon>
    </lineage>
</organism>
<sequence>MILSAIIDSIATSDGSRRHTIQPPGLRDAIETMQYLADRGNGFAKRGYEDASQTWVQLSAFLQRNPQNAKDSEAEFPSEAGSGSSDTLPLSLDTSSATRNMSSTAVNASDSYSPAPLAHDPHFDSTLGGFSEPLLLDTELLDNFAHFWSGAMVHQSGNNLPDVTGYGPWSTDELHQYLYPLYSNLDLDLTGGDREDFIEFRRSVLDL</sequence>
<proteinExistence type="predicted"/>
<dbReference type="AlphaFoldDB" id="A0A9X0B462"/>
<name>A0A9X0B462_9EURO</name>
<feature type="compositionally biased region" description="Low complexity" evidence="1">
    <location>
        <begin position="81"/>
        <end position="96"/>
    </location>
</feature>
<dbReference type="Proteomes" id="UP001147747">
    <property type="component" value="Unassembled WGS sequence"/>
</dbReference>